<evidence type="ECO:0000313" key="2">
    <source>
        <dbReference type="EMBL" id="ABQ87901.1"/>
    </source>
</evidence>
<dbReference type="Proteomes" id="UP000001992">
    <property type="component" value="Chromosome"/>
</dbReference>
<evidence type="ECO:0000313" key="3">
    <source>
        <dbReference type="Proteomes" id="UP000001992"/>
    </source>
</evidence>
<gene>
    <name evidence="2" type="ordered locus">Msm_1696</name>
</gene>
<dbReference type="EMBL" id="CP000678">
    <property type="protein sequence ID" value="ABQ87901.1"/>
    <property type="molecule type" value="Genomic_DNA"/>
</dbReference>
<dbReference type="KEGG" id="msi:Msm_1696"/>
<keyword evidence="1" id="KW-1133">Transmembrane helix</keyword>
<dbReference type="HOGENOM" id="CLU_1375540_0_0_2"/>
<keyword evidence="3" id="KW-1185">Reference proteome</keyword>
<protein>
    <recommendedName>
        <fullName evidence="4">Zinc ribbon domain-containing protein</fullName>
    </recommendedName>
</protein>
<feature type="transmembrane region" description="Helical" evidence="1">
    <location>
        <begin position="68"/>
        <end position="86"/>
    </location>
</feature>
<dbReference type="AlphaFoldDB" id="A5UNX3"/>
<evidence type="ECO:0008006" key="4">
    <source>
        <dbReference type="Google" id="ProtNLM"/>
    </source>
</evidence>
<keyword evidence="1" id="KW-0812">Transmembrane</keyword>
<dbReference type="eggNOG" id="arCOG10346">
    <property type="taxonomic scope" value="Archaea"/>
</dbReference>
<name>A5UNX3_METS3</name>
<dbReference type="STRING" id="420247.Msm_1696"/>
<dbReference type="PATRIC" id="fig|420247.28.peg.1685"/>
<reference evidence="2 3" key="1">
    <citation type="journal article" date="2007" name="Proc. Natl. Acad. Sci. U.S.A.">
        <title>Genomic and metabolic adaptations of Methanobrevibacter smithii to the human gut.</title>
        <authorList>
            <person name="Samuel B.S."/>
            <person name="Hansen E.E."/>
            <person name="Manchester J.K."/>
            <person name="Coutinho P.M."/>
            <person name="Henrissat B."/>
            <person name="Fulton R."/>
            <person name="Latreille P."/>
            <person name="Kim K."/>
            <person name="Wilson R.K."/>
            <person name="Gordon J.I."/>
        </authorList>
    </citation>
    <scope>NUCLEOTIDE SEQUENCE [LARGE SCALE GENOMIC DNA]</scope>
    <source>
        <strain evidence="3">ATCC 35061 / DSM 861 / OCM 144 / PS</strain>
    </source>
</reference>
<dbReference type="EnsemblBacteria" id="ABQ87901">
    <property type="protein sequence ID" value="ABQ87901"/>
    <property type="gene ID" value="Msm_1696"/>
</dbReference>
<accession>A5UNX3</accession>
<organism evidence="2 3">
    <name type="scientific">Methanobrevibacter smithii (strain ATCC 35061 / DSM 861 / OCM 144 / PS)</name>
    <dbReference type="NCBI Taxonomy" id="420247"/>
    <lineage>
        <taxon>Archaea</taxon>
        <taxon>Methanobacteriati</taxon>
        <taxon>Methanobacteriota</taxon>
        <taxon>Methanomada group</taxon>
        <taxon>Methanobacteria</taxon>
        <taxon>Methanobacteriales</taxon>
        <taxon>Methanobacteriaceae</taxon>
        <taxon>Methanobrevibacter</taxon>
    </lineage>
</organism>
<evidence type="ECO:0000256" key="1">
    <source>
        <dbReference type="SAM" id="Phobius"/>
    </source>
</evidence>
<keyword evidence="1" id="KW-0472">Membrane</keyword>
<proteinExistence type="predicted"/>
<sequence length="198" mass="22130">MMNFNKFNTVKTIYWELDTMVKCPRCGYENNDISVYCENCTYPIKNPQTANSNNKKDNGWNISTGKKIAIVLGIVVIALLLFSFIYNSTQPDNKSSLNVISADEKVQEGSNYPYQAHIIYNGTWSGKVGDPNYIREVSGRGDESYNLDCAPWDKVTMVIEKSDGSSNELKIELLKNGNVVAENSTTSSTGSVVINYNY</sequence>
<dbReference type="BioCyc" id="MSMI420247:GHWZ-1738-MONOMER"/>